<reference evidence="4 5" key="1">
    <citation type="submission" date="2020-01" db="EMBL/GenBank/DDBJ databases">
        <title>Genomes assembled from Gulf of Kutch pelagic sediment metagenomes.</title>
        <authorList>
            <person name="Chandrashekar M."/>
            <person name="Mahajan M.S."/>
            <person name="Dave K.J."/>
            <person name="Vatsa P."/>
            <person name="Nathani N.M."/>
        </authorList>
    </citation>
    <scope>NUCLEOTIDE SEQUENCE [LARGE SCALE GENOMIC DNA]</scope>
    <source>
        <strain evidence="4">KS3-K002</strain>
    </source>
</reference>
<dbReference type="InterPro" id="IPR003661">
    <property type="entry name" value="HisK_dim/P_dom"/>
</dbReference>
<sequence>MGGGKRCAVLLVSADAERRRRAEEALATACQILHAPDSSAAVDELSLDRELIVLVDSTLPEREVVSVLEAVVEPERAVLWGSEFSIAFLDYGAFVQIPDSVDDKMLADAVMRQADVQQARSALQTQRARAERLAHVMSVIEEVRQEVNSPLTAILAETELLLTDDDTLTDGQRKSLQTIEEMTGRVRELLARLNRLGSDE</sequence>
<dbReference type="GO" id="GO:0000155">
    <property type="term" value="F:phosphorelay sensor kinase activity"/>
    <property type="evidence" value="ECO:0007669"/>
    <property type="project" value="InterPro"/>
</dbReference>
<dbReference type="SUPFAM" id="SSF52172">
    <property type="entry name" value="CheY-like"/>
    <property type="match status" value="1"/>
</dbReference>
<organism evidence="4 5">
    <name type="scientific">Candidatus Kutchimonas denitrificans</name>
    <dbReference type="NCBI Taxonomy" id="3056748"/>
    <lineage>
        <taxon>Bacteria</taxon>
        <taxon>Pseudomonadati</taxon>
        <taxon>Gemmatimonadota</taxon>
        <taxon>Gemmatimonadia</taxon>
        <taxon>Candidatus Palauibacterales</taxon>
        <taxon>Candidatus Palauibacteraceae</taxon>
        <taxon>Candidatus Kutchimonas</taxon>
    </lineage>
</organism>
<dbReference type="AlphaFoldDB" id="A0AAE4Z6V6"/>
<feature type="domain" description="Signal transduction histidine kinase dimerisation/phosphoacceptor" evidence="3">
    <location>
        <begin position="142"/>
        <end position="197"/>
    </location>
</feature>
<proteinExistence type="predicted"/>
<evidence type="ECO:0000256" key="2">
    <source>
        <dbReference type="ARBA" id="ARBA00012438"/>
    </source>
</evidence>
<protein>
    <recommendedName>
        <fullName evidence="2">histidine kinase</fullName>
        <ecNumber evidence="2">2.7.13.3</ecNumber>
    </recommendedName>
</protein>
<comment type="caution">
    <text evidence="4">The sequence shown here is derived from an EMBL/GenBank/DDBJ whole genome shotgun (WGS) entry which is preliminary data.</text>
</comment>
<dbReference type="EC" id="2.7.13.3" evidence="2"/>
<evidence type="ECO:0000313" key="4">
    <source>
        <dbReference type="EMBL" id="NIR74693.1"/>
    </source>
</evidence>
<evidence type="ECO:0000313" key="5">
    <source>
        <dbReference type="Proteomes" id="UP000702544"/>
    </source>
</evidence>
<evidence type="ECO:0000256" key="1">
    <source>
        <dbReference type="ARBA" id="ARBA00000085"/>
    </source>
</evidence>
<accession>A0AAE4Z6V6</accession>
<dbReference type="Proteomes" id="UP000702544">
    <property type="component" value="Unassembled WGS sequence"/>
</dbReference>
<dbReference type="InterPro" id="IPR036097">
    <property type="entry name" value="HisK_dim/P_sf"/>
</dbReference>
<dbReference type="EMBL" id="JAACAK010000047">
    <property type="protein sequence ID" value="NIR74693.1"/>
    <property type="molecule type" value="Genomic_DNA"/>
</dbReference>
<dbReference type="Pfam" id="PF00512">
    <property type="entry name" value="HisKA"/>
    <property type="match status" value="1"/>
</dbReference>
<dbReference type="SUPFAM" id="SSF47384">
    <property type="entry name" value="Homodimeric domain of signal transducing histidine kinase"/>
    <property type="match status" value="1"/>
</dbReference>
<name>A0AAE4Z6V6_9BACT</name>
<evidence type="ECO:0000259" key="3">
    <source>
        <dbReference type="Pfam" id="PF00512"/>
    </source>
</evidence>
<dbReference type="InterPro" id="IPR011006">
    <property type="entry name" value="CheY-like_superfamily"/>
</dbReference>
<comment type="catalytic activity">
    <reaction evidence="1">
        <text>ATP + protein L-histidine = ADP + protein N-phospho-L-histidine.</text>
        <dbReference type="EC" id="2.7.13.3"/>
    </reaction>
</comment>
<dbReference type="Gene3D" id="1.10.287.130">
    <property type="match status" value="1"/>
</dbReference>
<gene>
    <name evidence="4" type="ORF">GWO12_06225</name>
</gene>